<feature type="signal peptide" evidence="2">
    <location>
        <begin position="1"/>
        <end position="16"/>
    </location>
</feature>
<evidence type="ECO:0000256" key="2">
    <source>
        <dbReference type="SAM" id="SignalP"/>
    </source>
</evidence>
<organism evidence="3">
    <name type="scientific">Anopheles atroparvus</name>
    <name type="common">European mosquito</name>
    <dbReference type="NCBI Taxonomy" id="41427"/>
    <lineage>
        <taxon>Eukaryota</taxon>
        <taxon>Metazoa</taxon>
        <taxon>Ecdysozoa</taxon>
        <taxon>Arthropoda</taxon>
        <taxon>Hexapoda</taxon>
        <taxon>Insecta</taxon>
        <taxon>Pterygota</taxon>
        <taxon>Neoptera</taxon>
        <taxon>Endopterygota</taxon>
        <taxon>Diptera</taxon>
        <taxon>Nematocera</taxon>
        <taxon>Culicoidea</taxon>
        <taxon>Culicidae</taxon>
        <taxon>Anophelinae</taxon>
        <taxon>Anopheles</taxon>
    </lineage>
</organism>
<protein>
    <submittedName>
        <fullName evidence="3">Uncharacterized protein</fullName>
    </submittedName>
</protein>
<feature type="compositionally biased region" description="Polar residues" evidence="1">
    <location>
        <begin position="176"/>
        <end position="185"/>
    </location>
</feature>
<evidence type="ECO:0000256" key="1">
    <source>
        <dbReference type="SAM" id="MobiDB-lite"/>
    </source>
</evidence>
<keyword evidence="2" id="KW-0732">Signal</keyword>
<reference evidence="3" key="1">
    <citation type="submission" date="2022-08" db="UniProtKB">
        <authorList>
            <consortium name="EnsemblMetazoa"/>
        </authorList>
    </citation>
    <scope>IDENTIFICATION</scope>
    <source>
        <strain evidence="3">EBRO</strain>
    </source>
</reference>
<dbReference type="AlphaFoldDB" id="A0A182JEM5"/>
<feature type="chain" id="PRO_5043926752" evidence="2">
    <location>
        <begin position="17"/>
        <end position="391"/>
    </location>
</feature>
<feature type="region of interest" description="Disordered" evidence="1">
    <location>
        <begin position="155"/>
        <end position="256"/>
    </location>
</feature>
<feature type="compositionally biased region" description="Acidic residues" evidence="1">
    <location>
        <begin position="241"/>
        <end position="254"/>
    </location>
</feature>
<dbReference type="VEuPathDB" id="VectorBase:AATE016646"/>
<feature type="compositionally biased region" description="Basic residues" evidence="1">
    <location>
        <begin position="211"/>
        <end position="222"/>
    </location>
</feature>
<proteinExistence type="predicted"/>
<name>A0A182JEM5_ANOAO</name>
<sequence>MWNSLLLLMSLAIVLASCAGSRDSPVDGGMPRSQQRYVSAPHDSTRTGAKRGARFLGLLGLLTGLTLVDSLDDESDRPRRSGFVKIDVGRPSALDGFYGGFGYTGGSPYWPGGGGSSINIKIPFRPGGGGEFETMALFPFPVPYPAGTAPFGSFSSHGNPSAIEPRPSIFADPIPSGSNGSVSTKDFSETFSDEPGLGTVLADEGEPSSTRKNKASAKRGTARTKVSPPRTIRSTLRADGEEANDDDDDDDEETATTVVDETTVATVEQDQPLVSSTLVTPLVNSSDAPVEKDSLIDNTFENPEPQTVSLASIMQDVNYVTQPTPASSYPSYPNSLADVAAIELTSERANFQPSRSDHWQNYYSSVAHDRDHHHHHHRQRDFLPIAAIPVY</sequence>
<dbReference type="EnsemblMetazoa" id="AATE016646-RA">
    <property type="protein sequence ID" value="AATE016646-PA.1"/>
    <property type="gene ID" value="AATE016646"/>
</dbReference>
<feature type="region of interest" description="Disordered" evidence="1">
    <location>
        <begin position="24"/>
        <end position="45"/>
    </location>
</feature>
<evidence type="ECO:0000313" key="3">
    <source>
        <dbReference type="EnsemblMetazoa" id="AATE016646-PA.1"/>
    </source>
</evidence>
<accession>A0A182JEM5</accession>